<evidence type="ECO:0000313" key="2">
    <source>
        <dbReference type="Proteomes" id="UP000595933"/>
    </source>
</evidence>
<dbReference type="EMBL" id="CP067013">
    <property type="protein sequence ID" value="QQN50394.1"/>
    <property type="molecule type" value="Genomic_DNA"/>
</dbReference>
<dbReference type="Proteomes" id="UP000595933">
    <property type="component" value="Chromosome"/>
</dbReference>
<accession>A0A9X7YRP0</accession>
<organism evidence="1 2">
    <name type="scientific">Stutzerimonas balearica</name>
    <dbReference type="NCBI Taxonomy" id="74829"/>
    <lineage>
        <taxon>Bacteria</taxon>
        <taxon>Pseudomonadati</taxon>
        <taxon>Pseudomonadota</taxon>
        <taxon>Gammaproteobacteria</taxon>
        <taxon>Pseudomonadales</taxon>
        <taxon>Pseudomonadaceae</taxon>
        <taxon>Stutzerimonas</taxon>
    </lineage>
</organism>
<reference evidence="1 2" key="1">
    <citation type="submission" date="2020-12" db="EMBL/GenBank/DDBJ databases">
        <title>FDA dAtabase for Regulatory Grade micrObial Sequences (FDA-ARGOS): Supporting development and validation of Infectious Disease Dx tests.</title>
        <authorList>
            <person name="Sproer C."/>
            <person name="Gronow S."/>
            <person name="Severitt S."/>
            <person name="Schroder I."/>
            <person name="Tallon L."/>
            <person name="Sadzewicz L."/>
            <person name="Zhao X."/>
            <person name="Boylan J."/>
            <person name="Ott S."/>
            <person name="Bowen H."/>
            <person name="Vavikolanu K."/>
            <person name="Mehta A."/>
            <person name="Aluvathingal J."/>
            <person name="Nadendla S."/>
            <person name="Lowell S."/>
            <person name="Myers T."/>
            <person name="Yan Y."/>
            <person name="Sichtig H."/>
        </authorList>
    </citation>
    <scope>NUCLEOTIDE SEQUENCE [LARGE SCALE GENOMIC DNA]</scope>
    <source>
        <strain evidence="1 2">FDAARGOS_1013</strain>
    </source>
</reference>
<protein>
    <submittedName>
        <fullName evidence="1">Uncharacterized protein</fullName>
    </submittedName>
</protein>
<sequence>MGVDKPLVTVRDFIPGEAADVRDVFMSSVHGQQANDVLPFCSPMLARQPKRSSSIAVLLW</sequence>
<evidence type="ECO:0000313" key="1">
    <source>
        <dbReference type="EMBL" id="QQN50394.1"/>
    </source>
</evidence>
<name>A0A9X7YRP0_9GAMM</name>
<dbReference type="AlphaFoldDB" id="A0A9X7YRP0"/>
<dbReference type="RefSeq" id="WP_126621828.1">
    <property type="nucleotide sequence ID" value="NZ_CP067013.1"/>
</dbReference>
<proteinExistence type="predicted"/>
<gene>
    <name evidence="1" type="ORF">I6H70_17950</name>
</gene>